<evidence type="ECO:0000256" key="8">
    <source>
        <dbReference type="ARBA" id="ARBA00023170"/>
    </source>
</evidence>
<keyword evidence="8" id="KW-0675">Receptor</keyword>
<accession>A0A7R8URK5</accession>
<evidence type="ECO:0000313" key="12">
    <source>
        <dbReference type="Proteomes" id="UP000594454"/>
    </source>
</evidence>
<dbReference type="PANTHER" id="PTHR21137">
    <property type="entry name" value="ODORANT RECEPTOR"/>
    <property type="match status" value="1"/>
</dbReference>
<keyword evidence="6 10" id="KW-1133">Transmembrane helix</keyword>
<evidence type="ECO:0000256" key="6">
    <source>
        <dbReference type="ARBA" id="ARBA00022989"/>
    </source>
</evidence>
<dbReference type="GO" id="GO:0007165">
    <property type="term" value="P:signal transduction"/>
    <property type="evidence" value="ECO:0007669"/>
    <property type="project" value="UniProtKB-KW"/>
</dbReference>
<dbReference type="FunCoup" id="A0A7R8URK5">
    <property type="interactions" value="22"/>
</dbReference>
<sequence length="574" mass="65707">MRIRKVSVNHIKSREESIEDLIQCIKDRQMLVVYLRTVQKLASAPIFIQFFATGIEVCISAVCIFFVKGSFFELMYHGVYCVAITSEIFLYCYFGDELICESQRMTNEIYSCNWTDGDEKFKKLLLIFMQSTQTSLSFMAGGYFPISLSTFVTVMKSSYSLFALLIQATPLKKRQELEEPPVRRNFKNSLFVSNQMTGKVVFSKKVVSSDAFKFHFKLWRILGVYPINGCTVLYVVVIILGASLPFGMTISLFFTDGLKNILSNLSLNITFVVCNLKYFNILNRRQNILDVNEWTQQLDARANSLEEQEHLRSAVRLSHKMVYLTCGVFTSVIISGELVALVSNGEKLMCPGWYPFDWQHDTLNYIIVHGHQIVSLAINILQNATNDTFPPVYMHILSSHMKTLNIRISRLGTNSTESRKDVSKELLQCIKDQQMLVEYFQMVRKVTSSVIFLQFFTTGVEACITGVCLLFAQGNLLEIAYLGQYFLAVIMEIFLYCYFGNDLVYESHRMTDAIYSCNWMDQGRSFKKILIIFMQSTQKSMTIMAGGFFPVNLSAFVSVLRGSYSLFAVLMRMT</sequence>
<evidence type="ECO:0000256" key="7">
    <source>
        <dbReference type="ARBA" id="ARBA00023136"/>
    </source>
</evidence>
<keyword evidence="5" id="KW-0552">Olfaction</keyword>
<dbReference type="EMBL" id="LR899011">
    <property type="protein sequence ID" value="CAD7085728.1"/>
    <property type="molecule type" value="Genomic_DNA"/>
</dbReference>
<keyword evidence="4 10" id="KW-0812">Transmembrane</keyword>
<feature type="transmembrane region" description="Helical" evidence="10">
    <location>
        <begin position="261"/>
        <end position="279"/>
    </location>
</feature>
<feature type="transmembrane region" description="Helical" evidence="10">
    <location>
        <begin position="479"/>
        <end position="499"/>
    </location>
</feature>
<dbReference type="Pfam" id="PF02949">
    <property type="entry name" value="7tm_6"/>
    <property type="match status" value="2"/>
</dbReference>
<keyword evidence="3" id="KW-0716">Sensory transduction</keyword>
<dbReference type="Proteomes" id="UP000594454">
    <property type="component" value="Chromosome 3"/>
</dbReference>
<evidence type="ECO:0000256" key="2">
    <source>
        <dbReference type="ARBA" id="ARBA00022475"/>
    </source>
</evidence>
<evidence type="ECO:0000256" key="3">
    <source>
        <dbReference type="ARBA" id="ARBA00022606"/>
    </source>
</evidence>
<dbReference type="GO" id="GO:0005549">
    <property type="term" value="F:odorant binding"/>
    <property type="evidence" value="ECO:0007669"/>
    <property type="project" value="InterPro"/>
</dbReference>
<feature type="transmembrane region" description="Helical" evidence="10">
    <location>
        <begin position="74"/>
        <end position="94"/>
    </location>
</feature>
<comment type="subcellular location">
    <subcellularLocation>
        <location evidence="1">Cell membrane</location>
        <topology evidence="1">Multi-pass membrane protein</topology>
    </subcellularLocation>
</comment>
<evidence type="ECO:0008006" key="13">
    <source>
        <dbReference type="Google" id="ProtNLM"/>
    </source>
</evidence>
<keyword evidence="12" id="KW-1185">Reference proteome</keyword>
<gene>
    <name evidence="11" type="ORF">HERILL_LOCUS8549</name>
</gene>
<dbReference type="PANTHER" id="PTHR21137:SF35">
    <property type="entry name" value="ODORANT RECEPTOR 19A-RELATED"/>
    <property type="match status" value="1"/>
</dbReference>
<keyword evidence="9" id="KW-0807">Transducer</keyword>
<evidence type="ECO:0000256" key="5">
    <source>
        <dbReference type="ARBA" id="ARBA00022725"/>
    </source>
</evidence>
<feature type="transmembrane region" description="Helical" evidence="10">
    <location>
        <begin position="321"/>
        <end position="342"/>
    </location>
</feature>
<feature type="transmembrane region" description="Helical" evidence="10">
    <location>
        <begin position="46"/>
        <end position="68"/>
    </location>
</feature>
<keyword evidence="7 10" id="KW-0472">Membrane</keyword>
<keyword evidence="2" id="KW-1003">Cell membrane</keyword>
<protein>
    <recommendedName>
        <fullName evidence="13">Odorant receptor</fullName>
    </recommendedName>
</protein>
<name>A0A7R8URK5_HERIL</name>
<evidence type="ECO:0000256" key="10">
    <source>
        <dbReference type="SAM" id="Phobius"/>
    </source>
</evidence>
<dbReference type="OrthoDB" id="6597368at2759"/>
<proteinExistence type="predicted"/>
<feature type="transmembrane region" description="Helical" evidence="10">
    <location>
        <begin position="543"/>
        <end position="564"/>
    </location>
</feature>
<feature type="transmembrane region" description="Helical" evidence="10">
    <location>
        <begin position="450"/>
        <end position="473"/>
    </location>
</feature>
<evidence type="ECO:0000313" key="11">
    <source>
        <dbReference type="EMBL" id="CAD7085728.1"/>
    </source>
</evidence>
<evidence type="ECO:0000256" key="9">
    <source>
        <dbReference type="ARBA" id="ARBA00023224"/>
    </source>
</evidence>
<organism evidence="11 12">
    <name type="scientific">Hermetia illucens</name>
    <name type="common">Black soldier fly</name>
    <dbReference type="NCBI Taxonomy" id="343691"/>
    <lineage>
        <taxon>Eukaryota</taxon>
        <taxon>Metazoa</taxon>
        <taxon>Ecdysozoa</taxon>
        <taxon>Arthropoda</taxon>
        <taxon>Hexapoda</taxon>
        <taxon>Insecta</taxon>
        <taxon>Pterygota</taxon>
        <taxon>Neoptera</taxon>
        <taxon>Endopterygota</taxon>
        <taxon>Diptera</taxon>
        <taxon>Brachycera</taxon>
        <taxon>Stratiomyomorpha</taxon>
        <taxon>Stratiomyidae</taxon>
        <taxon>Hermetiinae</taxon>
        <taxon>Hermetia</taxon>
    </lineage>
</organism>
<evidence type="ECO:0000256" key="4">
    <source>
        <dbReference type="ARBA" id="ARBA00022692"/>
    </source>
</evidence>
<dbReference type="AlphaFoldDB" id="A0A7R8URK5"/>
<reference evidence="11 12" key="1">
    <citation type="submission" date="2020-11" db="EMBL/GenBank/DDBJ databases">
        <authorList>
            <person name="Wallbank WR R."/>
            <person name="Pardo Diaz C."/>
            <person name="Kozak K."/>
            <person name="Martin S."/>
            <person name="Jiggins C."/>
            <person name="Moest M."/>
            <person name="Warren A I."/>
            <person name="Generalovic N T."/>
            <person name="Byers J.R.P. K."/>
            <person name="Montejo-Kovacevich G."/>
            <person name="Yen C E."/>
        </authorList>
    </citation>
    <scope>NUCLEOTIDE SEQUENCE [LARGE SCALE GENOMIC DNA]</scope>
</reference>
<evidence type="ECO:0000256" key="1">
    <source>
        <dbReference type="ARBA" id="ARBA00004651"/>
    </source>
</evidence>
<dbReference type="GO" id="GO:0005886">
    <property type="term" value="C:plasma membrane"/>
    <property type="evidence" value="ECO:0007669"/>
    <property type="project" value="UniProtKB-SubCell"/>
</dbReference>
<dbReference type="InParanoid" id="A0A7R8URK5"/>
<dbReference type="InterPro" id="IPR004117">
    <property type="entry name" value="7tm6_olfct_rcpt"/>
</dbReference>
<dbReference type="GO" id="GO:0004984">
    <property type="term" value="F:olfactory receptor activity"/>
    <property type="evidence" value="ECO:0007669"/>
    <property type="project" value="InterPro"/>
</dbReference>